<dbReference type="InterPro" id="IPR012334">
    <property type="entry name" value="Pectin_lyas_fold"/>
</dbReference>
<name>A0ABQ9WS60_9EUKA</name>
<dbReference type="Gene3D" id="2.160.20.10">
    <property type="entry name" value="Single-stranded right-handed beta-helix, Pectin lyase-like"/>
    <property type="match status" value="1"/>
</dbReference>
<keyword evidence="2" id="KW-1185">Reference proteome</keyword>
<dbReference type="SUPFAM" id="SSF51126">
    <property type="entry name" value="Pectin lyase-like"/>
    <property type="match status" value="1"/>
</dbReference>
<evidence type="ECO:0000313" key="2">
    <source>
        <dbReference type="Proteomes" id="UP001281761"/>
    </source>
</evidence>
<sequence>MESQTLAFGTGPLLSFGLAQPHPHDLLASSALQMDTLLQFCTLVNMSSFIKQPTFRSSNFRFGSNIEQKVIGCAISNSTNHQSGTAMMDPNLGGSLACLNTSFSSCVRHSTPNEEKSESFKDHEQGDRFSVEHSLTYTSVSFTLCTFCEMTADNESAIGGAAIMLFNASASLTVTQCFFHKCSLDSTIRGGGAVLVVASSTQPEPLTIKSSSFTECSTSSSSENKPTGGAVAGVVCTQITMENCFFETCSAHQGGGLVSDRSPTTISNCVFVACVSNHSGGALSMAYVKSLTFSFLQFRECQSTSITNSSDIRFSNISNETVSNSIMFCDSTSGSPNVYFAGAGTDGSHLVPQVEPDQQTSVSSMEISIGQGKATITIRTTSEVNGTMSVLLEGSNVPRLIHIEFGTPSSSSKAGTAEVSTGTYGVLPVLADGKKYTLQSAAISGFSLVVDTTRTVFGASLEWIDATCLYLLLKVSGDQLPSDSLSNFAVTIVNSSETFFVKFTNSTAGKSDPILVTPSFDLQWEQDCTISSIEEDIPSNPQMVLYHTVVFTAPTPPHLTSARMECTTPLCTSVSFVFEGQKLSRDVTFVTKISDTALTFTTSFFSSTSGQSEPIEVWPSNPLPLAGFTIVSMEETNANPARWVIVDRVSTIFPQAAITGVTCTLDHTATTYTITFTSPFLSTSPLEVELKDDLNNPSRVQAILADGVLTATEVISSVPPNNVLPGRTYTVVSSSNASINIRPSLSFTTPLPPKVLSAEAACANVMCTTMNIVLRGQEFLTNRAFLLSLDGITAPIPFSCDTQTSATIGPLQIGTGFDFAHSTTYTLISIVEDTITDPRHILCDGVTFTTPILPKVLSAEAACANVMCTTMNIVLQGQAFLTDRTFLLVLDGITEPIPFLCETRTSATIGPLQIGTGFDFTHSTTYTLRSIVEDAVTDPHQILCDGVTFTTPSAPRLPTVYASSWNGDDGWNCGEEPDPCKTIEHAFTRLSNGKSTLLLQGTFTHVSVWEILFSSLVISHNRVLNDVGSAATHSTVRVRKGGGLVVDGPTETRFESLSSFCLPRRLLKRTLRSKRAC</sequence>
<comment type="caution">
    <text evidence="1">The sequence shown here is derived from an EMBL/GenBank/DDBJ whole genome shotgun (WGS) entry which is preliminary data.</text>
</comment>
<organism evidence="1 2">
    <name type="scientific">Blattamonas nauphoetae</name>
    <dbReference type="NCBI Taxonomy" id="2049346"/>
    <lineage>
        <taxon>Eukaryota</taxon>
        <taxon>Metamonada</taxon>
        <taxon>Preaxostyla</taxon>
        <taxon>Oxymonadida</taxon>
        <taxon>Blattamonas</taxon>
    </lineage>
</organism>
<evidence type="ECO:0000313" key="1">
    <source>
        <dbReference type="EMBL" id="KAK2940870.1"/>
    </source>
</evidence>
<proteinExistence type="predicted"/>
<protein>
    <submittedName>
        <fullName evidence="1">Uncharacterized protein</fullName>
    </submittedName>
</protein>
<gene>
    <name evidence="1" type="ORF">BLNAU_24215</name>
</gene>
<dbReference type="InterPro" id="IPR011050">
    <property type="entry name" value="Pectin_lyase_fold/virulence"/>
</dbReference>
<reference evidence="1 2" key="1">
    <citation type="journal article" date="2022" name="bioRxiv">
        <title>Genomics of Preaxostyla Flagellates Illuminates Evolutionary Transitions and the Path Towards Mitochondrial Loss.</title>
        <authorList>
            <person name="Novak L.V.F."/>
            <person name="Treitli S.C."/>
            <person name="Pyrih J."/>
            <person name="Halakuc P."/>
            <person name="Pipaliya S.V."/>
            <person name="Vacek V."/>
            <person name="Brzon O."/>
            <person name="Soukal P."/>
            <person name="Eme L."/>
            <person name="Dacks J.B."/>
            <person name="Karnkowska A."/>
            <person name="Elias M."/>
            <person name="Hampl V."/>
        </authorList>
    </citation>
    <scope>NUCLEOTIDE SEQUENCE [LARGE SCALE GENOMIC DNA]</scope>
    <source>
        <strain evidence="1">NAU3</strain>
        <tissue evidence="1">Gut</tissue>
    </source>
</reference>
<accession>A0ABQ9WS60</accession>
<dbReference type="Proteomes" id="UP001281761">
    <property type="component" value="Unassembled WGS sequence"/>
</dbReference>
<dbReference type="EMBL" id="JARBJD010000589">
    <property type="protein sequence ID" value="KAK2940870.1"/>
    <property type="molecule type" value="Genomic_DNA"/>
</dbReference>